<name>A0ABR4IZ18_9EURO</name>
<evidence type="ECO:0000313" key="1">
    <source>
        <dbReference type="EMBL" id="KAL2832980.1"/>
    </source>
</evidence>
<dbReference type="EMBL" id="JBFXLS010000005">
    <property type="protein sequence ID" value="KAL2832980.1"/>
    <property type="molecule type" value="Genomic_DNA"/>
</dbReference>
<proteinExistence type="predicted"/>
<evidence type="ECO:0000313" key="2">
    <source>
        <dbReference type="Proteomes" id="UP001610335"/>
    </source>
</evidence>
<comment type="caution">
    <text evidence="1">The sequence shown here is derived from an EMBL/GenBank/DDBJ whole genome shotgun (WGS) entry which is preliminary data.</text>
</comment>
<keyword evidence="2" id="KW-1185">Reference proteome</keyword>
<organism evidence="1 2">
    <name type="scientific">Aspergillus cavernicola</name>
    <dbReference type="NCBI Taxonomy" id="176166"/>
    <lineage>
        <taxon>Eukaryota</taxon>
        <taxon>Fungi</taxon>
        <taxon>Dikarya</taxon>
        <taxon>Ascomycota</taxon>
        <taxon>Pezizomycotina</taxon>
        <taxon>Eurotiomycetes</taxon>
        <taxon>Eurotiomycetidae</taxon>
        <taxon>Eurotiales</taxon>
        <taxon>Aspergillaceae</taxon>
        <taxon>Aspergillus</taxon>
        <taxon>Aspergillus subgen. Nidulantes</taxon>
    </lineage>
</organism>
<accession>A0ABR4IZ18</accession>
<gene>
    <name evidence="1" type="ORF">BDW59DRAFT_138998</name>
</gene>
<sequence length="91" mass="10948">MLLYHYHLQSEAFFARGRLLHLDGSFRVLCLGGRRGFCGGLFCRRWMGLWWMMWWVLLLVLVLERTLEWGCCFRALNLRLRSLSSRRGPWL</sequence>
<protein>
    <submittedName>
        <fullName evidence="1">Uncharacterized protein</fullName>
    </submittedName>
</protein>
<dbReference type="Proteomes" id="UP001610335">
    <property type="component" value="Unassembled WGS sequence"/>
</dbReference>
<reference evidence="1 2" key="1">
    <citation type="submission" date="2024-07" db="EMBL/GenBank/DDBJ databases">
        <title>Section-level genome sequencing and comparative genomics of Aspergillus sections Usti and Cavernicolus.</title>
        <authorList>
            <consortium name="Lawrence Berkeley National Laboratory"/>
            <person name="Nybo J.L."/>
            <person name="Vesth T.C."/>
            <person name="Theobald S."/>
            <person name="Frisvad J.C."/>
            <person name="Larsen T.O."/>
            <person name="Kjaerboelling I."/>
            <person name="Rothschild-Mancinelli K."/>
            <person name="Lyhne E.K."/>
            <person name="Kogle M.E."/>
            <person name="Barry K."/>
            <person name="Clum A."/>
            <person name="Na H."/>
            <person name="Ledsgaard L."/>
            <person name="Lin J."/>
            <person name="Lipzen A."/>
            <person name="Kuo A."/>
            <person name="Riley R."/>
            <person name="Mondo S."/>
            <person name="LaButti K."/>
            <person name="Haridas S."/>
            <person name="Pangalinan J."/>
            <person name="Salamov A.A."/>
            <person name="Simmons B.A."/>
            <person name="Magnuson J.K."/>
            <person name="Chen J."/>
            <person name="Drula E."/>
            <person name="Henrissat B."/>
            <person name="Wiebenga A."/>
            <person name="Lubbers R.J."/>
            <person name="Gomes A.C."/>
            <person name="Makela M.R."/>
            <person name="Stajich J."/>
            <person name="Grigoriev I.V."/>
            <person name="Mortensen U.H."/>
            <person name="De vries R.P."/>
            <person name="Baker S.E."/>
            <person name="Andersen M.R."/>
        </authorList>
    </citation>
    <scope>NUCLEOTIDE SEQUENCE [LARGE SCALE GENOMIC DNA]</scope>
    <source>
        <strain evidence="1 2">CBS 600.67</strain>
    </source>
</reference>